<evidence type="ECO:0000313" key="4">
    <source>
        <dbReference type="Proteomes" id="UP000239462"/>
    </source>
</evidence>
<organism evidence="1 4">
    <name type="scientific">Methanococcus maripaludis</name>
    <name type="common">Methanococcus deltae</name>
    <dbReference type="NCBI Taxonomy" id="39152"/>
    <lineage>
        <taxon>Archaea</taxon>
        <taxon>Methanobacteriati</taxon>
        <taxon>Methanobacteriota</taxon>
        <taxon>Methanomada group</taxon>
        <taxon>Methanococci</taxon>
        <taxon>Methanococcales</taxon>
        <taxon>Methanococcaceae</taxon>
        <taxon>Methanococcus</taxon>
    </lineage>
</organism>
<evidence type="ECO:0000313" key="6">
    <source>
        <dbReference type="Proteomes" id="UP000590564"/>
    </source>
</evidence>
<dbReference type="Proteomes" id="UP000590564">
    <property type="component" value="Unassembled WGS sequence"/>
</dbReference>
<keyword evidence="1" id="KW-0378">Hydrolase</keyword>
<reference evidence="4" key="1">
    <citation type="journal article" date="2018" name="Genome Announc.">
        <title>Complete Genome Sequence of the Methanococcus maripaludis Type Strain JJ (DSM 2067), a Model for Selenoprotein Synthesis in Archaea.</title>
        <authorList>
            <person name="Poehlein A."/>
            <person name="Heym D."/>
            <person name="Quitzke V."/>
            <person name="Fersch J."/>
            <person name="Daniel R."/>
            <person name="Rother M."/>
        </authorList>
    </citation>
    <scope>NUCLEOTIDE SEQUENCE [LARGE SCALE GENOMIC DNA]</scope>
    <source>
        <strain evidence="4">DSM 2067</strain>
    </source>
</reference>
<dbReference type="EMBL" id="JACHED010000004">
    <property type="protein sequence ID" value="MBB6497637.1"/>
    <property type="molecule type" value="Genomic_DNA"/>
</dbReference>
<dbReference type="Pfam" id="PF04199">
    <property type="entry name" value="Cyclase"/>
    <property type="match status" value="1"/>
</dbReference>
<dbReference type="PANTHER" id="PTHR31118:SF12">
    <property type="entry name" value="CYCLASE-LIKE PROTEIN 2"/>
    <property type="match status" value="1"/>
</dbReference>
<sequence>MVEERIINLSHEIKNFVYPNDPEFSVKTKKNGKYSVSEIKMGVHTGTHIDYPMHVGLTNEKFENVFGNGYCISFKNMNDFFKNAPKNLEILLINTGFSKYWGDTTYFEKECDIENHVEKLISMNLKAVGIDCYSIGNFSIHEKLLSSKIKIIENMKNLEILENKTFRFIGFPLNIEKIDGSPINAVAFL</sequence>
<dbReference type="RefSeq" id="WP_104837902.1">
    <property type="nucleotide sequence ID" value="NZ_CP026606.1"/>
</dbReference>
<evidence type="ECO:0000313" key="1">
    <source>
        <dbReference type="EMBL" id="AVB76366.1"/>
    </source>
</evidence>
<dbReference type="PANTHER" id="PTHR31118">
    <property type="entry name" value="CYCLASE-LIKE PROTEIN 2"/>
    <property type="match status" value="1"/>
</dbReference>
<reference evidence="3 6" key="3">
    <citation type="submission" date="2020-08" db="EMBL/GenBank/DDBJ databases">
        <title>Genomic Encyclopedia of Type Strains, Phase IV (KMG-V): Genome sequencing to study the core and pangenomes of soil and plant-associated prokaryotes.</title>
        <authorList>
            <person name="Whitman W."/>
        </authorList>
    </citation>
    <scope>NUCLEOTIDE SEQUENCE [LARGE SCALE GENOMIC DNA]</scope>
    <source>
        <strain evidence="2 5">C13</strain>
        <strain evidence="3 6">D1</strain>
    </source>
</reference>
<gene>
    <name evidence="1" type="primary">kynB</name>
    <name evidence="2" type="ORF">HNP94_001852</name>
    <name evidence="3" type="ORF">HNP96_001685</name>
    <name evidence="1" type="ORF">MMJJ_09580</name>
</gene>
<reference evidence="1" key="2">
    <citation type="submission" date="2018-02" db="EMBL/GenBank/DDBJ databases">
        <title>Complete genome sequence of the Methanococcus maripaludis type strain JJ (DSM 2067), a model for selenoprotein synthesis in Archaea.</title>
        <authorList>
            <person name="Poehlein A."/>
            <person name="Heym D."/>
            <person name="Quitzke V."/>
            <person name="Fersch J."/>
            <person name="Daniel R."/>
            <person name="Rother M."/>
        </authorList>
    </citation>
    <scope>NUCLEOTIDE SEQUENCE [LARGE SCALE GENOMIC DNA]</scope>
    <source>
        <strain evidence="1">DSM 2067</strain>
    </source>
</reference>
<evidence type="ECO:0000313" key="5">
    <source>
        <dbReference type="Proteomes" id="UP000567099"/>
    </source>
</evidence>
<protein>
    <submittedName>
        <fullName evidence="1">Kynurenine formamidase</fullName>
        <ecNumber evidence="1">3.5.1.9</ecNumber>
    </submittedName>
</protein>
<dbReference type="EMBL" id="JACDUO010000003">
    <property type="protein sequence ID" value="MBA2864824.1"/>
    <property type="molecule type" value="Genomic_DNA"/>
</dbReference>
<dbReference type="AlphaFoldDB" id="A0A2L1CBU5"/>
<dbReference type="EMBL" id="CP026606">
    <property type="protein sequence ID" value="AVB76366.1"/>
    <property type="molecule type" value="Genomic_DNA"/>
</dbReference>
<dbReference type="SUPFAM" id="SSF102198">
    <property type="entry name" value="Putative cyclase"/>
    <property type="match status" value="1"/>
</dbReference>
<dbReference type="KEGG" id="mmad:MMJJ_09580"/>
<dbReference type="InterPro" id="IPR037175">
    <property type="entry name" value="KFase_sf"/>
</dbReference>
<dbReference type="GO" id="GO:0019441">
    <property type="term" value="P:L-tryptophan catabolic process to kynurenine"/>
    <property type="evidence" value="ECO:0007669"/>
    <property type="project" value="InterPro"/>
</dbReference>
<dbReference type="InterPro" id="IPR007325">
    <property type="entry name" value="KFase/CYL"/>
</dbReference>
<dbReference type="Gene3D" id="3.50.30.50">
    <property type="entry name" value="Putative cyclase"/>
    <property type="match status" value="1"/>
</dbReference>
<name>A0A2L1CBU5_METMI</name>
<proteinExistence type="predicted"/>
<dbReference type="GO" id="GO:0004061">
    <property type="term" value="F:arylformamidase activity"/>
    <property type="evidence" value="ECO:0007669"/>
    <property type="project" value="UniProtKB-EC"/>
</dbReference>
<dbReference type="Proteomes" id="UP000567099">
    <property type="component" value="Unassembled WGS sequence"/>
</dbReference>
<dbReference type="Proteomes" id="UP000239462">
    <property type="component" value="Chromosome"/>
</dbReference>
<evidence type="ECO:0000313" key="3">
    <source>
        <dbReference type="EMBL" id="MBB6497637.1"/>
    </source>
</evidence>
<evidence type="ECO:0000313" key="2">
    <source>
        <dbReference type="EMBL" id="MBA2864824.1"/>
    </source>
</evidence>
<accession>A0A2L1CBU5</accession>
<dbReference type="GeneID" id="36102044"/>
<dbReference type="EC" id="3.5.1.9" evidence="1"/>